<dbReference type="KEGG" id="dbk:DGMP_20290"/>
<evidence type="ECO:0000313" key="3">
    <source>
        <dbReference type="Proteomes" id="UP000826725"/>
    </source>
</evidence>
<protein>
    <recommendedName>
        <fullName evidence="1">Spore protein YkvP/CgeB glycosyl transferase-like domain-containing protein</fullName>
    </recommendedName>
</protein>
<dbReference type="AlphaFoldDB" id="A0A8D5FIQ4"/>
<reference evidence="2" key="1">
    <citation type="submission" date="2020-09" db="EMBL/GenBank/DDBJ databases">
        <title>Desulfogranum mesoprofundum gen. nov., sp. nov., a novel mesophilic, sulfate-reducing chemolithoautotroph isolated from a deep-sea hydrothermal vent chimney in the Suiyo Seamount.</title>
        <authorList>
            <person name="Hashimoto Y."/>
            <person name="Nakagawa S."/>
        </authorList>
    </citation>
    <scope>NUCLEOTIDE SEQUENCE</scope>
    <source>
        <strain evidence="2">KT2</strain>
    </source>
</reference>
<feature type="domain" description="Spore protein YkvP/CgeB glycosyl transferase-like" evidence="1">
    <location>
        <begin position="210"/>
        <end position="320"/>
    </location>
</feature>
<keyword evidence="3" id="KW-1185">Reference proteome</keyword>
<proteinExistence type="predicted"/>
<organism evidence="2 3">
    <name type="scientific">Desulfomarina profundi</name>
    <dbReference type="NCBI Taxonomy" id="2772557"/>
    <lineage>
        <taxon>Bacteria</taxon>
        <taxon>Pseudomonadati</taxon>
        <taxon>Thermodesulfobacteriota</taxon>
        <taxon>Desulfobulbia</taxon>
        <taxon>Desulfobulbales</taxon>
        <taxon>Desulfobulbaceae</taxon>
        <taxon>Desulfomarina</taxon>
    </lineage>
</organism>
<dbReference type="Proteomes" id="UP000826725">
    <property type="component" value="Chromosome"/>
</dbReference>
<dbReference type="EMBL" id="AP024086">
    <property type="protein sequence ID" value="BCL61336.1"/>
    <property type="molecule type" value="Genomic_DNA"/>
</dbReference>
<dbReference type="Pfam" id="PF13524">
    <property type="entry name" value="Glyco_trans_1_2"/>
    <property type="match status" value="1"/>
</dbReference>
<sequence length="343" mass="39792">MRILHVANFNTHKYGTDLYSTDRKISAGLVRNGHFVYDFSYRDVCRNESFFRTTKLGTGSVNQKLLKACSQINPHLLLLGHSELITSETLKKVKKSHPSIKIGLWYVDALFHREKTEHLFHRLQFIDMVFATTSGRYLREYSSGTTSAAFIPNMVDPAVESYTVFRNTTCDYDFIFCGRDSNDPERRTFMEELQLETGKTMRSAFFGCLGNGPVTGHDYLALLSRSRMALNISRRNDVRLYSSDRIAQLTGNGLLTFCPRIPAMELLYNEKELVYFSTSEELLARIKYFHSHPDEAEKRAEKGWRRAHRSFNTTRVTAYMIERLFDQPLSSDYEWQDEFYTSS</sequence>
<evidence type="ECO:0000259" key="1">
    <source>
        <dbReference type="Pfam" id="PF13524"/>
    </source>
</evidence>
<name>A0A8D5FIQ4_9BACT</name>
<evidence type="ECO:0000313" key="2">
    <source>
        <dbReference type="EMBL" id="BCL61336.1"/>
    </source>
</evidence>
<gene>
    <name evidence="2" type="ORF">DGMP_20290</name>
</gene>
<accession>A0A8D5FIQ4</accession>
<dbReference type="RefSeq" id="WP_228853799.1">
    <property type="nucleotide sequence ID" value="NZ_AP024086.1"/>
</dbReference>
<dbReference type="InterPro" id="IPR055259">
    <property type="entry name" value="YkvP/CgeB_Glyco_trans-like"/>
</dbReference>